<dbReference type="Proteomes" id="UP000215902">
    <property type="component" value="Unassembled WGS sequence"/>
</dbReference>
<feature type="compositionally biased region" description="Polar residues" evidence="3">
    <location>
        <begin position="40"/>
        <end position="59"/>
    </location>
</feature>
<dbReference type="PANTHER" id="PTHR48051:SF1">
    <property type="entry name" value="RAS SUPPRESSOR PROTEIN 1"/>
    <property type="match status" value="1"/>
</dbReference>
<dbReference type="Pfam" id="PF13855">
    <property type="entry name" value="LRR_8"/>
    <property type="match status" value="1"/>
</dbReference>
<dbReference type="STRING" id="282301.A0A267GR81"/>
<dbReference type="AlphaFoldDB" id="A0A267GR81"/>
<dbReference type="Pfam" id="PF00560">
    <property type="entry name" value="LRR_1"/>
    <property type="match status" value="1"/>
</dbReference>
<comment type="caution">
    <text evidence="4">The sequence shown here is derived from an EMBL/GenBank/DDBJ whole genome shotgun (WGS) entry which is preliminary data.</text>
</comment>
<gene>
    <name evidence="4" type="ORF">BOX15_Mlig033922g2</name>
</gene>
<feature type="compositionally biased region" description="Pro residues" evidence="3">
    <location>
        <begin position="606"/>
        <end position="616"/>
    </location>
</feature>
<dbReference type="GO" id="GO:0005737">
    <property type="term" value="C:cytoplasm"/>
    <property type="evidence" value="ECO:0007669"/>
    <property type="project" value="TreeGrafter"/>
</dbReference>
<dbReference type="InterPro" id="IPR003591">
    <property type="entry name" value="Leu-rich_rpt_typical-subtyp"/>
</dbReference>
<dbReference type="EMBL" id="NIVC01000213">
    <property type="protein sequence ID" value="PAA87867.1"/>
    <property type="molecule type" value="Genomic_DNA"/>
</dbReference>
<organism evidence="4 5">
    <name type="scientific">Macrostomum lignano</name>
    <dbReference type="NCBI Taxonomy" id="282301"/>
    <lineage>
        <taxon>Eukaryota</taxon>
        <taxon>Metazoa</taxon>
        <taxon>Spiralia</taxon>
        <taxon>Lophotrochozoa</taxon>
        <taxon>Platyhelminthes</taxon>
        <taxon>Rhabditophora</taxon>
        <taxon>Macrostomorpha</taxon>
        <taxon>Macrostomida</taxon>
        <taxon>Macrostomidae</taxon>
        <taxon>Macrostomum</taxon>
    </lineage>
</organism>
<evidence type="ECO:0000313" key="5">
    <source>
        <dbReference type="Proteomes" id="UP000215902"/>
    </source>
</evidence>
<dbReference type="OrthoDB" id="660555at2759"/>
<keyword evidence="1" id="KW-0433">Leucine-rich repeat</keyword>
<proteinExistence type="predicted"/>
<dbReference type="Gene3D" id="3.80.10.10">
    <property type="entry name" value="Ribonuclease Inhibitor"/>
    <property type="match status" value="1"/>
</dbReference>
<protein>
    <recommendedName>
        <fullName evidence="6">Leucine-rich repeat-containing protein 63</fullName>
    </recommendedName>
</protein>
<dbReference type="InterPro" id="IPR001611">
    <property type="entry name" value="Leu-rich_rpt"/>
</dbReference>
<evidence type="ECO:0000256" key="1">
    <source>
        <dbReference type="ARBA" id="ARBA00022614"/>
    </source>
</evidence>
<reference evidence="4 5" key="1">
    <citation type="submission" date="2017-06" db="EMBL/GenBank/DDBJ databases">
        <title>A platform for efficient transgenesis in Macrostomum lignano, a flatworm model organism for stem cell research.</title>
        <authorList>
            <person name="Berezikov E."/>
        </authorList>
    </citation>
    <scope>NUCLEOTIDE SEQUENCE [LARGE SCALE GENOMIC DNA]</scope>
    <source>
        <strain evidence="4">DV1</strain>
        <tissue evidence="4">Whole organism</tissue>
    </source>
</reference>
<evidence type="ECO:0000313" key="4">
    <source>
        <dbReference type="EMBL" id="PAA87867.1"/>
    </source>
</evidence>
<evidence type="ECO:0008006" key="6">
    <source>
        <dbReference type="Google" id="ProtNLM"/>
    </source>
</evidence>
<feature type="region of interest" description="Disordered" evidence="3">
    <location>
        <begin position="599"/>
        <end position="627"/>
    </location>
</feature>
<feature type="compositionally biased region" description="Polar residues" evidence="3">
    <location>
        <begin position="1"/>
        <end position="13"/>
    </location>
</feature>
<name>A0A267GR81_9PLAT</name>
<evidence type="ECO:0000256" key="2">
    <source>
        <dbReference type="ARBA" id="ARBA00022737"/>
    </source>
</evidence>
<keyword evidence="2" id="KW-0677">Repeat</keyword>
<dbReference type="SMART" id="SM00369">
    <property type="entry name" value="LRR_TYP"/>
    <property type="match status" value="4"/>
</dbReference>
<evidence type="ECO:0000256" key="3">
    <source>
        <dbReference type="SAM" id="MobiDB-lite"/>
    </source>
</evidence>
<feature type="region of interest" description="Disordered" evidence="3">
    <location>
        <begin position="1"/>
        <end position="66"/>
    </location>
</feature>
<keyword evidence="5" id="KW-1185">Reference proteome</keyword>
<accession>A0A267GR81</accession>
<dbReference type="SUPFAM" id="SSF52058">
    <property type="entry name" value="L domain-like"/>
    <property type="match status" value="1"/>
</dbReference>
<dbReference type="InterPro" id="IPR032675">
    <property type="entry name" value="LRR_dom_sf"/>
</dbReference>
<dbReference type="PANTHER" id="PTHR48051">
    <property type="match status" value="1"/>
</dbReference>
<dbReference type="InterPro" id="IPR050216">
    <property type="entry name" value="LRR_domain-containing"/>
</dbReference>
<sequence>MEPTVVLSNYSSGNKDEEKVLLRRPRPAKKVQPSEEFSRPITTNFQNLKTPPTSVQRSGSLAPLGPDVARQLPLSKEDKKWVLDSAYNSRQTTAHSRVYGKNLLKPYKPRGPGGLPPREAKRQLPFYSDFIRSDEDVRYTKPPLFTLNDFIIGIAKENKISVSEAQQIIFSSANYKKITEFVATKLNGQNTTISFVDVDLDAMESMSEEAPQRVPHAQALYEMAALIKDRVREALHFEVECRVRRLPKFAPGYKVGEAPHSEIVLFEGKKAQEIDRIVAAGRLTGHPTKETIFTTGSMPKHFHEATRSASPFTYDENQISPAEICVLDCMLTGGIALSLKANFISALPDVSVLRHTLTYVNLSYNDFKEIPPAIFQLPSLQILKLRSNPLSILSSDIELLTQLESLVVSFCLITTIPVSLYKLKKLRILDVSYNKISFLHREIKGLRNLTYLNVEGNELTSLPNTMLAMRLKRIKVRNNFLHPFLWAENSLSQPQQLQDLAALTFYHSGLNRRFDLQTVGESDAGQRAPRVAEEIRQILVDQLATCECCGGPKFGPGLRLIRPAKKLFGVRYLPLLFTACSPHCRSVFLRSDSSEGLAERLYRPDTPTPVPTPTPPDGNIEEVNENE</sequence>